<accession>A0ABW6FFR3</accession>
<reference evidence="3 4" key="1">
    <citation type="submission" date="2024-09" db="EMBL/GenBank/DDBJ databases">
        <title>The Natural Products Discovery Center: Release of the First 8490 Sequenced Strains for Exploring Actinobacteria Biosynthetic Diversity.</title>
        <authorList>
            <person name="Kalkreuter E."/>
            <person name="Kautsar S.A."/>
            <person name="Yang D."/>
            <person name="Bader C.D."/>
            <person name="Teijaro C.N."/>
            <person name="Fluegel L."/>
            <person name="Davis C.M."/>
            <person name="Simpson J.R."/>
            <person name="Lauterbach L."/>
            <person name="Steele A.D."/>
            <person name="Gui C."/>
            <person name="Meng S."/>
            <person name="Li G."/>
            <person name="Viehrig K."/>
            <person name="Ye F."/>
            <person name="Su P."/>
            <person name="Kiefer A.F."/>
            <person name="Nichols A."/>
            <person name="Cepeda A.J."/>
            <person name="Yan W."/>
            <person name="Fan B."/>
            <person name="Jiang Y."/>
            <person name="Adhikari A."/>
            <person name="Zheng C.-J."/>
            <person name="Schuster L."/>
            <person name="Cowan T.M."/>
            <person name="Smanski M.J."/>
            <person name="Chevrette M.G."/>
            <person name="De Carvalho L.P.S."/>
            <person name="Shen B."/>
        </authorList>
    </citation>
    <scope>NUCLEOTIDE SEQUENCE [LARGE SCALE GENOMIC DNA]</scope>
    <source>
        <strain evidence="3 4">NPDC058348</strain>
    </source>
</reference>
<feature type="transmembrane region" description="Helical" evidence="2">
    <location>
        <begin position="12"/>
        <end position="36"/>
    </location>
</feature>
<dbReference type="RefSeq" id="WP_386707178.1">
    <property type="nucleotide sequence ID" value="NZ_JBHXIJ010000003.1"/>
</dbReference>
<name>A0ABW6FFR3_9ACTN</name>
<evidence type="ECO:0000313" key="3">
    <source>
        <dbReference type="EMBL" id="MFD5097586.1"/>
    </source>
</evidence>
<dbReference type="EMBL" id="JBHXIJ010000003">
    <property type="protein sequence ID" value="MFD5097586.1"/>
    <property type="molecule type" value="Genomic_DNA"/>
</dbReference>
<keyword evidence="4" id="KW-1185">Reference proteome</keyword>
<evidence type="ECO:0000256" key="2">
    <source>
        <dbReference type="SAM" id="Phobius"/>
    </source>
</evidence>
<dbReference type="NCBIfam" id="NF041681">
    <property type="entry name" value="HGxxPAAW"/>
    <property type="match status" value="1"/>
</dbReference>
<feature type="region of interest" description="Disordered" evidence="1">
    <location>
        <begin position="97"/>
        <end position="120"/>
    </location>
</feature>
<keyword evidence="2" id="KW-0812">Transmembrane</keyword>
<proteinExistence type="predicted"/>
<gene>
    <name evidence="3" type="ORF">ACFWJN_01170</name>
</gene>
<evidence type="ECO:0000313" key="4">
    <source>
        <dbReference type="Proteomes" id="UP001598448"/>
    </source>
</evidence>
<feature type="transmembrane region" description="Helical" evidence="2">
    <location>
        <begin position="42"/>
        <end position="63"/>
    </location>
</feature>
<comment type="caution">
    <text evidence="3">The sequence shown here is derived from an EMBL/GenBank/DDBJ whole genome shotgun (WGS) entry which is preliminary data.</text>
</comment>
<keyword evidence="2" id="KW-1133">Transmembrane helix</keyword>
<sequence length="120" mass="12888">MSGMHGDHDLGHTVAGWTGTSLAVVGFTLSGVATVAGWTTGFWLGLGVTALAALVTWVLHLSGWGKPSGPRPRADQQWRTRDWAAARGHQHCVGCRAAGRGRRRPDRQVEPREQPVIETA</sequence>
<keyword evidence="2" id="KW-0472">Membrane</keyword>
<evidence type="ECO:0000256" key="1">
    <source>
        <dbReference type="SAM" id="MobiDB-lite"/>
    </source>
</evidence>
<protein>
    <submittedName>
        <fullName evidence="3">HGxxPAAW family protein</fullName>
    </submittedName>
</protein>
<organism evidence="3 4">
    <name type="scientific">Streptomyces albidochromogenes</name>
    <dbReference type="NCBI Taxonomy" id="329524"/>
    <lineage>
        <taxon>Bacteria</taxon>
        <taxon>Bacillati</taxon>
        <taxon>Actinomycetota</taxon>
        <taxon>Actinomycetes</taxon>
        <taxon>Kitasatosporales</taxon>
        <taxon>Streptomycetaceae</taxon>
        <taxon>Streptomyces</taxon>
    </lineage>
</organism>
<feature type="compositionally biased region" description="Basic and acidic residues" evidence="1">
    <location>
        <begin position="106"/>
        <end position="120"/>
    </location>
</feature>
<dbReference type="Proteomes" id="UP001598448">
    <property type="component" value="Unassembled WGS sequence"/>
</dbReference>